<sequence length="332" mass="36265">MTPHLQYIRNLCRQAQNFWDDWQRQPPAADADPQTIADFGNRLLDTHCPDVHLEFDGSGASGCLIFTADGATANFPLVQLLADHAPAGLPWPVHAFRQPSAGFAIEMNGLRLDPAQVSAAIGLWHEHPALILGLPALPAEQQENAQRAALILLDHIIGEWAAAVKIGAVDFCNGQPEDAFPLTELPQQLDKLWQTLGRDGRYPEAEWQYTTYQCDQESGRSLLIRNESAAPLVGRADMPWFVSVSCRLEGGDTLEQAYALQDAFEDAAAKNHEGIATLSVSNLGAGRRTVYAATANPLALAEAAEDLCRRYAALGAEAVCEYDPAWEHYRIG</sequence>
<evidence type="ECO:0000313" key="2">
    <source>
        <dbReference type="Proteomes" id="UP001298424"/>
    </source>
</evidence>
<dbReference type="RefSeq" id="WP_238745425.1">
    <property type="nucleotide sequence ID" value="NZ_JAKOOW010000006.1"/>
</dbReference>
<name>A0ABS9NKD6_9NEIS</name>
<keyword evidence="2" id="KW-1185">Reference proteome</keyword>
<evidence type="ECO:0008006" key="3">
    <source>
        <dbReference type="Google" id="ProtNLM"/>
    </source>
</evidence>
<dbReference type="EMBL" id="JAKOOW010000006">
    <property type="protein sequence ID" value="MCG6503256.1"/>
    <property type="molecule type" value="Genomic_DNA"/>
</dbReference>
<protein>
    <recommendedName>
        <fullName evidence="3">DUF695 domain-containing protein</fullName>
    </recommendedName>
</protein>
<reference evidence="1 2" key="1">
    <citation type="submission" date="2022-02" db="EMBL/GenBank/DDBJ databases">
        <title>Genome sequence data of Kingella unionensis sp. nov. strain CICC 24913 (CCUG 75125).</title>
        <authorList>
            <person name="Xiao M."/>
        </authorList>
    </citation>
    <scope>NUCLEOTIDE SEQUENCE [LARGE SCALE GENOMIC DNA]</scope>
    <source>
        <strain evidence="1 2">CICC 24913</strain>
    </source>
</reference>
<dbReference type="Proteomes" id="UP001298424">
    <property type="component" value="Unassembled WGS sequence"/>
</dbReference>
<comment type="caution">
    <text evidence="1">The sequence shown here is derived from an EMBL/GenBank/DDBJ whole genome shotgun (WGS) entry which is preliminary data.</text>
</comment>
<proteinExistence type="predicted"/>
<gene>
    <name evidence="1" type="ORF">MB824_01915</name>
</gene>
<accession>A0ABS9NKD6</accession>
<organism evidence="1 2">
    <name type="scientific">Kingella pumchi</name>
    <dbReference type="NCBI Taxonomy" id="2779506"/>
    <lineage>
        <taxon>Bacteria</taxon>
        <taxon>Pseudomonadati</taxon>
        <taxon>Pseudomonadota</taxon>
        <taxon>Betaproteobacteria</taxon>
        <taxon>Neisseriales</taxon>
        <taxon>Neisseriaceae</taxon>
        <taxon>Kingella</taxon>
    </lineage>
</organism>
<evidence type="ECO:0000313" key="1">
    <source>
        <dbReference type="EMBL" id="MCG6503256.1"/>
    </source>
</evidence>